<evidence type="ECO:0000313" key="1">
    <source>
        <dbReference type="EMBL" id="RKN82393.1"/>
    </source>
</evidence>
<dbReference type="InterPro" id="IPR016776">
    <property type="entry name" value="ApeP-like_dehydratase"/>
</dbReference>
<sequence length="152" mass="17156">MKNARLHIDIKKFLPHREPMLMVNTMPYLDADSVVTEFHITEDCIFVDKGRLSETGLIENAAQACSAIVGQSYFETDDLEGKGNKVIGYISAIKKVEIFQLPTVNETLITKAKLISRYDTEELSICTITGSIFRKDDLIVDCTLNFLIHEVQ</sequence>
<dbReference type="Proteomes" id="UP000276603">
    <property type="component" value="Unassembled WGS sequence"/>
</dbReference>
<keyword evidence="2" id="KW-1185">Reference proteome</keyword>
<dbReference type="SUPFAM" id="SSF54637">
    <property type="entry name" value="Thioesterase/thiol ester dehydrase-isomerase"/>
    <property type="match status" value="1"/>
</dbReference>
<name>A0A3B0C9R0_9FLAO</name>
<dbReference type="RefSeq" id="WP_120709584.1">
    <property type="nucleotide sequence ID" value="NZ_RBCJ01000001.1"/>
</dbReference>
<protein>
    <submittedName>
        <fullName evidence="1">ABC transporter permease</fullName>
    </submittedName>
</protein>
<reference evidence="1 2" key="1">
    <citation type="submission" date="2018-10" db="EMBL/GenBank/DDBJ databases">
        <title>Ulvibacterium marinum gen. nov., sp. nov., a novel marine bacterium of the family Flavobacteriaceae, isolated from a culture of the green alga Ulva prolifera.</title>
        <authorList>
            <person name="Zhang Z."/>
        </authorList>
    </citation>
    <scope>NUCLEOTIDE SEQUENCE [LARGE SCALE GENOMIC DNA]</scope>
    <source>
        <strain evidence="1 2">CCMM003</strain>
    </source>
</reference>
<dbReference type="AlphaFoldDB" id="A0A3B0C9R0"/>
<comment type="caution">
    <text evidence="1">The sequence shown here is derived from an EMBL/GenBank/DDBJ whole genome shotgun (WGS) entry which is preliminary data.</text>
</comment>
<evidence type="ECO:0000313" key="2">
    <source>
        <dbReference type="Proteomes" id="UP000276603"/>
    </source>
</evidence>
<dbReference type="Gene3D" id="3.10.129.10">
    <property type="entry name" value="Hotdog Thioesterase"/>
    <property type="match status" value="1"/>
</dbReference>
<accession>A0A3B0C9R0</accession>
<proteinExistence type="predicted"/>
<dbReference type="EMBL" id="RBCJ01000001">
    <property type="protein sequence ID" value="RKN82393.1"/>
    <property type="molecule type" value="Genomic_DNA"/>
</dbReference>
<organism evidence="1 2">
    <name type="scientific">Ulvibacterium marinum</name>
    <dbReference type="NCBI Taxonomy" id="2419782"/>
    <lineage>
        <taxon>Bacteria</taxon>
        <taxon>Pseudomonadati</taxon>
        <taxon>Bacteroidota</taxon>
        <taxon>Flavobacteriia</taxon>
        <taxon>Flavobacteriales</taxon>
        <taxon>Flavobacteriaceae</taxon>
        <taxon>Ulvibacterium</taxon>
    </lineage>
</organism>
<dbReference type="InterPro" id="IPR029069">
    <property type="entry name" value="HotDog_dom_sf"/>
</dbReference>
<gene>
    <name evidence="1" type="ORF">D7Z94_00630</name>
</gene>
<dbReference type="Pfam" id="PF22817">
    <property type="entry name" value="ApeP-like"/>
    <property type="match status" value="1"/>
</dbReference>
<dbReference type="OrthoDB" id="826697at2"/>